<evidence type="ECO:0000313" key="1">
    <source>
        <dbReference type="EMBL" id="QYW05014.1"/>
    </source>
</evidence>
<name>A0AAE7WT96_9CAUD</name>
<evidence type="ECO:0000313" key="2">
    <source>
        <dbReference type="Proteomes" id="UP000827609"/>
    </source>
</evidence>
<reference evidence="1" key="1">
    <citation type="submission" date="2021-06" db="EMBL/GenBank/DDBJ databases">
        <title>Complete genome sequence of Erwinia phage pEa_SNUABM_7.</title>
        <authorList>
            <person name="Kim S.G."/>
            <person name="Park S.C."/>
        </authorList>
    </citation>
    <scope>NUCLEOTIDE SEQUENCE</scope>
</reference>
<proteinExistence type="predicted"/>
<sequence>MRGHQLDMQQSIINTDLERSAFALFSRSQLAEDYKRTVLYLVYKTVNRNGMMQVNRLIYELGQKYELNREDVKSAIGALKAPFAFNALSVFVPRADVKTNRVCRTSSNPAIDNWLAEVEHNFPHISRMLQ</sequence>
<keyword evidence="2" id="KW-1185">Reference proteome</keyword>
<protein>
    <submittedName>
        <fullName evidence="1">Uncharacterized protein</fullName>
    </submittedName>
</protein>
<dbReference type="Proteomes" id="UP000827609">
    <property type="component" value="Segment"/>
</dbReference>
<accession>A0AAE7WT96</accession>
<organism evidence="1 2">
    <name type="scientific">Erwinia phage pEa_SNUABM_7</name>
    <dbReference type="NCBI Taxonomy" id="2866695"/>
    <lineage>
        <taxon>Viruses</taxon>
        <taxon>Duplodnaviria</taxon>
        <taxon>Heunggongvirae</taxon>
        <taxon>Uroviricota</taxon>
        <taxon>Caudoviricetes</taxon>
        <taxon>Snuvirus</taxon>
        <taxon>Snuvirus SNUABM7</taxon>
    </lineage>
</organism>
<dbReference type="EMBL" id="MZ475896">
    <property type="protein sequence ID" value="QYW05014.1"/>
    <property type="molecule type" value="Genomic_DNA"/>
</dbReference>
<gene>
    <name evidence="1" type="ORF">pEaSNUABM7_00346</name>
</gene>